<keyword evidence="1" id="KW-0812">Transmembrane</keyword>
<feature type="transmembrane region" description="Helical" evidence="1">
    <location>
        <begin position="12"/>
        <end position="29"/>
    </location>
</feature>
<dbReference type="RefSeq" id="WP_072894074.1">
    <property type="nucleotide sequence ID" value="NZ_FQVM01000006.1"/>
</dbReference>
<evidence type="ECO:0000313" key="2">
    <source>
        <dbReference type="EMBL" id="SHE62785.1"/>
    </source>
</evidence>
<sequence>MKYKKYFKNFMTYNIFLTIIIIIFYKLNYNDKIIKYILFNTSIVKFQDLLTVIITILSIFVGAVITVATVLISMCDKRILKLIKKYNKVKYLISSIKIAISTGILTIIFLAIIYSNCDFKIIYIRLCLLYISGFLIYIFIKRSMLLINLVIKLLNNSFYNDDTLEQEVKLKDKQ</sequence>
<keyword evidence="3" id="KW-1185">Reference proteome</keyword>
<keyword evidence="1" id="KW-1133">Transmembrane helix</keyword>
<dbReference type="OrthoDB" id="1958000at2"/>
<dbReference type="AlphaFoldDB" id="A0A1M4V1E8"/>
<feature type="transmembrane region" description="Helical" evidence="1">
    <location>
        <begin position="49"/>
        <end position="75"/>
    </location>
</feature>
<organism evidence="2 3">
    <name type="scientific">Clostridium fallax</name>
    <dbReference type="NCBI Taxonomy" id="1533"/>
    <lineage>
        <taxon>Bacteria</taxon>
        <taxon>Bacillati</taxon>
        <taxon>Bacillota</taxon>
        <taxon>Clostridia</taxon>
        <taxon>Eubacteriales</taxon>
        <taxon>Clostridiaceae</taxon>
        <taxon>Clostridium</taxon>
    </lineage>
</organism>
<feature type="transmembrane region" description="Helical" evidence="1">
    <location>
        <begin position="96"/>
        <end position="115"/>
    </location>
</feature>
<feature type="transmembrane region" description="Helical" evidence="1">
    <location>
        <begin position="121"/>
        <end position="140"/>
    </location>
</feature>
<name>A0A1M4V1E8_9CLOT</name>
<evidence type="ECO:0000313" key="3">
    <source>
        <dbReference type="Proteomes" id="UP000184035"/>
    </source>
</evidence>
<dbReference type="EMBL" id="FQVM01000006">
    <property type="protein sequence ID" value="SHE62785.1"/>
    <property type="molecule type" value="Genomic_DNA"/>
</dbReference>
<evidence type="ECO:0000256" key="1">
    <source>
        <dbReference type="SAM" id="Phobius"/>
    </source>
</evidence>
<keyword evidence="1" id="KW-0472">Membrane</keyword>
<gene>
    <name evidence="2" type="ORF">SAMN05443638_10698</name>
</gene>
<proteinExistence type="predicted"/>
<accession>A0A1M4V1E8</accession>
<protein>
    <submittedName>
        <fullName evidence="2">Uncharacterized protein</fullName>
    </submittedName>
</protein>
<dbReference type="Proteomes" id="UP000184035">
    <property type="component" value="Unassembled WGS sequence"/>
</dbReference>
<reference evidence="2 3" key="1">
    <citation type="submission" date="2016-11" db="EMBL/GenBank/DDBJ databases">
        <authorList>
            <person name="Jaros S."/>
            <person name="Januszkiewicz K."/>
            <person name="Wedrychowicz H."/>
        </authorList>
    </citation>
    <scope>NUCLEOTIDE SEQUENCE [LARGE SCALE GENOMIC DNA]</scope>
    <source>
        <strain evidence="2 3">DSM 2631</strain>
    </source>
</reference>